<evidence type="ECO:0000259" key="10">
    <source>
        <dbReference type="PROSITE" id="PS51471"/>
    </source>
</evidence>
<accession>A0A9P6QJK6</accession>
<dbReference type="GO" id="GO:0031418">
    <property type="term" value="F:L-ascorbic acid binding"/>
    <property type="evidence" value="ECO:0007669"/>
    <property type="project" value="UniProtKB-KW"/>
</dbReference>
<comment type="similarity">
    <text evidence="2">Belongs to the TPA1 family.</text>
</comment>
<evidence type="ECO:0000313" key="11">
    <source>
        <dbReference type="EMBL" id="KAG0268798.1"/>
    </source>
</evidence>
<evidence type="ECO:0000313" key="12">
    <source>
        <dbReference type="Proteomes" id="UP000807716"/>
    </source>
</evidence>
<keyword evidence="5" id="KW-0223">Dioxygenase</keyword>
<evidence type="ECO:0000256" key="1">
    <source>
        <dbReference type="ARBA" id="ARBA00001961"/>
    </source>
</evidence>
<sequence>MAKHVLEHPQNSDAPLKRAKQEGAVAPTFNGRYGQADFSAEFFKAFHQRQSFHDAASDAKVYPDPYPAAVLPNFLESTEYLQKLREELLEEPYFHKSNDLYEFYQSEDLRLSKKPHIKAFKEAIYSQQFFAMMSALTGIDLDPSIIDLNGNQYHEGCYLLCHDDDIKNEKEGRRIAFILYLVDDDWSAADGGALDLFKCDTNGHPVEVVQSLVPSRNSLAFFELSPMSYHQVAEVLSKTKSRVSISGWFHGALQTKLVSKSMPFRSLEENQVETLEGLINPDYLTKAAMKNILNVFLDQSSIELQRFLQPAVYDQLLAEMASSSAEDKKMSIWDEQVGPRHVRCYSRASGKPSSPPIPPTMARLQRLLTSRVFTDYLRKITNLGLLSVFSELRMFEKGDYTLLHDHALERTGLDVVFSMPDFGPGQQEWSESWGGGATHYVSDKTTLLTLLPRHNTLSVVLRDEGTLRFVRYLNYRVKSAKRRELSLLYTIDEDDDEEEEEEEEEGEEDQEQDGKKPMDVDE</sequence>
<evidence type="ECO:0000256" key="8">
    <source>
        <dbReference type="ARBA" id="ARBA00047444"/>
    </source>
</evidence>
<proteinExistence type="inferred from homology"/>
<evidence type="ECO:0000256" key="3">
    <source>
        <dbReference type="ARBA" id="ARBA00022723"/>
    </source>
</evidence>
<feature type="compositionally biased region" description="Acidic residues" evidence="9">
    <location>
        <begin position="491"/>
        <end position="511"/>
    </location>
</feature>
<dbReference type="InterPro" id="IPR005123">
    <property type="entry name" value="Oxoglu/Fe-dep_dioxygenase_dom"/>
</dbReference>
<evidence type="ECO:0000256" key="6">
    <source>
        <dbReference type="ARBA" id="ARBA00023002"/>
    </source>
</evidence>
<protein>
    <submittedName>
        <fullName evidence="11">Prolyl 3-hydroxylase ogfod1</fullName>
    </submittedName>
</protein>
<reference evidence="11" key="1">
    <citation type="journal article" date="2020" name="Fungal Divers.">
        <title>Resolving the Mortierellaceae phylogeny through synthesis of multi-gene phylogenetics and phylogenomics.</title>
        <authorList>
            <person name="Vandepol N."/>
            <person name="Liber J."/>
            <person name="Desiro A."/>
            <person name="Na H."/>
            <person name="Kennedy M."/>
            <person name="Barry K."/>
            <person name="Grigoriev I.V."/>
            <person name="Miller A.N."/>
            <person name="O'Donnell K."/>
            <person name="Stajich J.E."/>
            <person name="Bonito G."/>
        </authorList>
    </citation>
    <scope>NUCLEOTIDE SEQUENCE</scope>
    <source>
        <strain evidence="11">BC1065</strain>
    </source>
</reference>
<feature type="region of interest" description="Disordered" evidence="9">
    <location>
        <begin position="488"/>
        <end position="522"/>
    </location>
</feature>
<dbReference type="PANTHER" id="PTHR12117">
    <property type="entry name" value="HISTONE ACETYLTRANSFERASE COMPLEX"/>
    <property type="match status" value="1"/>
</dbReference>
<dbReference type="OrthoDB" id="430522at2759"/>
<dbReference type="GO" id="GO:0006449">
    <property type="term" value="P:regulation of translational termination"/>
    <property type="evidence" value="ECO:0007669"/>
    <property type="project" value="TreeGrafter"/>
</dbReference>
<dbReference type="Gene3D" id="2.60.120.620">
    <property type="entry name" value="q2cbj1_9rhob like domain"/>
    <property type="match status" value="2"/>
</dbReference>
<feature type="domain" description="Fe2OG dioxygenase" evidence="10">
    <location>
        <begin position="144"/>
        <end position="251"/>
    </location>
</feature>
<dbReference type="AlphaFoldDB" id="A0A9P6QJK6"/>
<evidence type="ECO:0000256" key="9">
    <source>
        <dbReference type="SAM" id="MobiDB-lite"/>
    </source>
</evidence>
<keyword evidence="3" id="KW-0479">Metal-binding</keyword>
<comment type="catalytic activity">
    <reaction evidence="8">
        <text>[ribosomal protein uS12]-L-proline + 2-oxoglutarate + O2 = [ribosomal protein uS12]-(3S)-3-hydroxy-L-proline + succinate + CO2</text>
        <dbReference type="Rhea" id="RHEA:54156"/>
        <dbReference type="Rhea" id="RHEA-COMP:13816"/>
        <dbReference type="Rhea" id="RHEA-COMP:13818"/>
        <dbReference type="ChEBI" id="CHEBI:15379"/>
        <dbReference type="ChEBI" id="CHEBI:16526"/>
        <dbReference type="ChEBI" id="CHEBI:16810"/>
        <dbReference type="ChEBI" id="CHEBI:30031"/>
        <dbReference type="ChEBI" id="CHEBI:50342"/>
        <dbReference type="ChEBI" id="CHEBI:85428"/>
    </reaction>
</comment>
<keyword evidence="12" id="KW-1185">Reference proteome</keyword>
<keyword evidence="6" id="KW-0560">Oxidoreductase</keyword>
<feature type="compositionally biased region" description="Basic and acidic residues" evidence="9">
    <location>
        <begin position="512"/>
        <end position="522"/>
    </location>
</feature>
<dbReference type="InterPro" id="IPR006620">
    <property type="entry name" value="Pro_4_hyd_alph"/>
</dbReference>
<evidence type="ECO:0000256" key="2">
    <source>
        <dbReference type="ARBA" id="ARBA00007443"/>
    </source>
</evidence>
<name>A0A9P6QJK6_9FUNG</name>
<evidence type="ECO:0000256" key="5">
    <source>
        <dbReference type="ARBA" id="ARBA00022964"/>
    </source>
</evidence>
<dbReference type="GO" id="GO:0005506">
    <property type="term" value="F:iron ion binding"/>
    <property type="evidence" value="ECO:0007669"/>
    <property type="project" value="InterPro"/>
</dbReference>
<dbReference type="InterPro" id="IPR039558">
    <property type="entry name" value="TPA1/OFD1_N"/>
</dbReference>
<gene>
    <name evidence="11" type="primary">OGFOD1</name>
    <name evidence="11" type="ORF">DFQ27_005733</name>
</gene>
<comment type="caution">
    <text evidence="11">The sequence shown here is derived from an EMBL/GenBank/DDBJ whole genome shotgun (WGS) entry which is preliminary data.</text>
</comment>
<dbReference type="Pfam" id="PF13661">
    <property type="entry name" value="2OG-FeII_Oxy_4"/>
    <property type="match status" value="1"/>
</dbReference>
<evidence type="ECO:0000256" key="4">
    <source>
        <dbReference type="ARBA" id="ARBA00022896"/>
    </source>
</evidence>
<comment type="cofactor">
    <cofactor evidence="1">
        <name>L-ascorbate</name>
        <dbReference type="ChEBI" id="CHEBI:38290"/>
    </cofactor>
</comment>
<dbReference type="GO" id="GO:0005737">
    <property type="term" value="C:cytoplasm"/>
    <property type="evidence" value="ECO:0007669"/>
    <property type="project" value="TreeGrafter"/>
</dbReference>
<organism evidence="11 12">
    <name type="scientific">Actinomortierella ambigua</name>
    <dbReference type="NCBI Taxonomy" id="1343610"/>
    <lineage>
        <taxon>Eukaryota</taxon>
        <taxon>Fungi</taxon>
        <taxon>Fungi incertae sedis</taxon>
        <taxon>Mucoromycota</taxon>
        <taxon>Mortierellomycotina</taxon>
        <taxon>Mortierellomycetes</taxon>
        <taxon>Mortierellales</taxon>
        <taxon>Mortierellaceae</taxon>
        <taxon>Actinomortierella</taxon>
    </lineage>
</organism>
<dbReference type="Proteomes" id="UP000807716">
    <property type="component" value="Unassembled WGS sequence"/>
</dbReference>
<keyword evidence="4" id="KW-0847">Vitamin C</keyword>
<evidence type="ECO:0000256" key="7">
    <source>
        <dbReference type="ARBA" id="ARBA00023004"/>
    </source>
</evidence>
<keyword evidence="7" id="KW-0408">Iron</keyword>
<dbReference type="InterPro" id="IPR051842">
    <property type="entry name" value="uS12_prolyl_hydroxylase"/>
</dbReference>
<dbReference type="InterPro" id="IPR019601">
    <property type="entry name" value="Oxoglutarate/Fe-dep_Oase_C"/>
</dbReference>
<dbReference type="Pfam" id="PF10637">
    <property type="entry name" value="Ofd1_CTDD"/>
    <property type="match status" value="1"/>
</dbReference>
<dbReference type="PROSITE" id="PS51471">
    <property type="entry name" value="FE2OG_OXY"/>
    <property type="match status" value="1"/>
</dbReference>
<dbReference type="GO" id="GO:0031543">
    <property type="term" value="F:peptidyl-proline dioxygenase activity"/>
    <property type="evidence" value="ECO:0007669"/>
    <property type="project" value="TreeGrafter"/>
</dbReference>
<dbReference type="SMART" id="SM00702">
    <property type="entry name" value="P4Hc"/>
    <property type="match status" value="1"/>
</dbReference>
<dbReference type="EMBL" id="JAAAJB010000041">
    <property type="protein sequence ID" value="KAG0268798.1"/>
    <property type="molecule type" value="Genomic_DNA"/>
</dbReference>
<dbReference type="PANTHER" id="PTHR12117:SF0">
    <property type="entry name" value="PROLYL 3-HYDROXYLASE OGFOD1"/>
    <property type="match status" value="1"/>
</dbReference>